<evidence type="ECO:0000313" key="2">
    <source>
        <dbReference type="EMBL" id="JAS07542.1"/>
    </source>
</evidence>
<feature type="region of interest" description="Disordered" evidence="1">
    <location>
        <begin position="1"/>
        <end position="83"/>
    </location>
</feature>
<organism evidence="2">
    <name type="scientific">Clastoptera arizonana</name>
    <name type="common">Arizona spittle bug</name>
    <dbReference type="NCBI Taxonomy" id="38151"/>
    <lineage>
        <taxon>Eukaryota</taxon>
        <taxon>Metazoa</taxon>
        <taxon>Ecdysozoa</taxon>
        <taxon>Arthropoda</taxon>
        <taxon>Hexapoda</taxon>
        <taxon>Insecta</taxon>
        <taxon>Pterygota</taxon>
        <taxon>Neoptera</taxon>
        <taxon>Paraneoptera</taxon>
        <taxon>Hemiptera</taxon>
        <taxon>Auchenorrhyncha</taxon>
        <taxon>Cercopoidea</taxon>
        <taxon>Clastopteridae</taxon>
        <taxon>Clastoptera</taxon>
    </lineage>
</organism>
<proteinExistence type="predicted"/>
<sequence>MPNTLKKDKDTVKKKSHSVKSGEEIMEPGKDEASKAGVGASQQLSPAGVPPPTQINKLKFGTPSLRKDKRQNSSRFNISKNRELQKLPQLTVLNQELKIIKHLKKVNSY</sequence>
<dbReference type="AlphaFoldDB" id="A0A1B6C206"/>
<name>A0A1B6C206_9HEMI</name>
<reference evidence="2" key="1">
    <citation type="submission" date="2015-12" db="EMBL/GenBank/DDBJ databases">
        <title>De novo transcriptome assembly of four potential Pierce s Disease insect vectors from Arizona vineyards.</title>
        <authorList>
            <person name="Tassone E.E."/>
        </authorList>
    </citation>
    <scope>NUCLEOTIDE SEQUENCE</scope>
</reference>
<dbReference type="EMBL" id="GEDC01029756">
    <property type="protein sequence ID" value="JAS07542.1"/>
    <property type="molecule type" value="Transcribed_RNA"/>
</dbReference>
<feature type="compositionally biased region" description="Basic and acidic residues" evidence="1">
    <location>
        <begin position="1"/>
        <end position="13"/>
    </location>
</feature>
<feature type="compositionally biased region" description="Basic and acidic residues" evidence="1">
    <location>
        <begin position="20"/>
        <end position="34"/>
    </location>
</feature>
<evidence type="ECO:0000256" key="1">
    <source>
        <dbReference type="SAM" id="MobiDB-lite"/>
    </source>
</evidence>
<gene>
    <name evidence="2" type="ORF">g.9847</name>
</gene>
<protein>
    <submittedName>
        <fullName evidence="2">Uncharacterized protein</fullName>
    </submittedName>
</protein>
<accession>A0A1B6C206</accession>